<dbReference type="Pfam" id="PF00114">
    <property type="entry name" value="Pilin"/>
    <property type="match status" value="1"/>
</dbReference>
<protein>
    <recommendedName>
        <fullName evidence="3">Pilin</fullName>
    </recommendedName>
</protein>
<dbReference type="GO" id="GO:0007155">
    <property type="term" value="P:cell adhesion"/>
    <property type="evidence" value="ECO:0007669"/>
    <property type="project" value="InterPro"/>
</dbReference>
<organism evidence="1 2">
    <name type="scientific">Elysia chlorotica</name>
    <name type="common">Eastern emerald elysia</name>
    <name type="synonym">Sea slug</name>
    <dbReference type="NCBI Taxonomy" id="188477"/>
    <lineage>
        <taxon>Eukaryota</taxon>
        <taxon>Metazoa</taxon>
        <taxon>Spiralia</taxon>
        <taxon>Lophotrochozoa</taxon>
        <taxon>Mollusca</taxon>
        <taxon>Gastropoda</taxon>
        <taxon>Heterobranchia</taxon>
        <taxon>Euthyneura</taxon>
        <taxon>Panpulmonata</taxon>
        <taxon>Sacoglossa</taxon>
        <taxon>Placobranchoidea</taxon>
        <taxon>Plakobranchidae</taxon>
        <taxon>Elysia</taxon>
    </lineage>
</organism>
<keyword evidence="2" id="KW-1185">Reference proteome</keyword>
<reference evidence="1 2" key="1">
    <citation type="submission" date="2019-01" db="EMBL/GenBank/DDBJ databases">
        <title>A draft genome assembly of the solar-powered sea slug Elysia chlorotica.</title>
        <authorList>
            <person name="Cai H."/>
            <person name="Li Q."/>
            <person name="Fang X."/>
            <person name="Li J."/>
            <person name="Curtis N.E."/>
            <person name="Altenburger A."/>
            <person name="Shibata T."/>
            <person name="Feng M."/>
            <person name="Maeda T."/>
            <person name="Schwartz J.A."/>
            <person name="Shigenobu S."/>
            <person name="Lundholm N."/>
            <person name="Nishiyama T."/>
            <person name="Yang H."/>
            <person name="Hasebe M."/>
            <person name="Li S."/>
            <person name="Pierce S.K."/>
            <person name="Wang J."/>
        </authorList>
    </citation>
    <scope>NUCLEOTIDE SEQUENCE [LARGE SCALE GENOMIC DNA]</scope>
    <source>
        <strain evidence="1">EC2010</strain>
        <tissue evidence="1">Whole organism of an adult</tissue>
    </source>
</reference>
<evidence type="ECO:0000313" key="1">
    <source>
        <dbReference type="EMBL" id="RUS69197.1"/>
    </source>
</evidence>
<accession>A0A3S1B0W5</accession>
<evidence type="ECO:0000313" key="2">
    <source>
        <dbReference type="Proteomes" id="UP000271974"/>
    </source>
</evidence>
<dbReference type="InterPro" id="IPR001082">
    <property type="entry name" value="Pilin"/>
</dbReference>
<sequence>MVVIAIIAILAAVAIPMYSNYTARAKIGTELAKLGGVKADVAQAIADTGAVSGTPAITAAAAGAAGMPAGTSVSAAGVITVTGAATDLPSGGSITLTPTLGSGAITWACGATGIAQSQLPSNCTAA</sequence>
<dbReference type="AlphaFoldDB" id="A0A3S1B0W5"/>
<dbReference type="SUPFAM" id="SSF54523">
    <property type="entry name" value="Pili subunits"/>
    <property type="match status" value="1"/>
</dbReference>
<dbReference type="InterPro" id="IPR045584">
    <property type="entry name" value="Pilin-like"/>
</dbReference>
<dbReference type="EMBL" id="RQTK01001784">
    <property type="protein sequence ID" value="RUS69197.1"/>
    <property type="molecule type" value="Genomic_DNA"/>
</dbReference>
<name>A0A3S1B0W5_ELYCH</name>
<gene>
    <name evidence="1" type="ORF">EGW08_023042</name>
</gene>
<comment type="caution">
    <text evidence="1">The sequence shown here is derived from an EMBL/GenBank/DDBJ whole genome shotgun (WGS) entry which is preliminary data.</text>
</comment>
<proteinExistence type="predicted"/>
<dbReference type="Proteomes" id="UP000271974">
    <property type="component" value="Unassembled WGS sequence"/>
</dbReference>
<evidence type="ECO:0008006" key="3">
    <source>
        <dbReference type="Google" id="ProtNLM"/>
    </source>
</evidence>
<dbReference type="Gene3D" id="3.30.700.10">
    <property type="entry name" value="Glycoprotein, Type 4 Pilin"/>
    <property type="match status" value="1"/>
</dbReference>